<evidence type="ECO:0000313" key="3">
    <source>
        <dbReference type="Proteomes" id="UP000006931"/>
    </source>
</evidence>
<keyword evidence="1" id="KW-1133">Transmembrane helix</keyword>
<keyword evidence="1" id="KW-0472">Membrane</keyword>
<name>D5AWL2_RICPP</name>
<protein>
    <submittedName>
        <fullName evidence="2">Uncharacterized protein</fullName>
    </submittedName>
</protein>
<accession>D5AWL2</accession>
<dbReference type="AlphaFoldDB" id="D5AWL2"/>
<feature type="transmembrane region" description="Helical" evidence="1">
    <location>
        <begin position="6"/>
        <end position="26"/>
    </location>
</feature>
<evidence type="ECO:0000256" key="1">
    <source>
        <dbReference type="SAM" id="Phobius"/>
    </source>
</evidence>
<sequence>MLLYQIITSYTIFTALIGLLIQGFMLKLELSSISTETHGLLIS</sequence>
<organism evidence="2 3">
    <name type="scientific">Rickettsia prowazekii (strain Rp22)</name>
    <dbReference type="NCBI Taxonomy" id="449216"/>
    <lineage>
        <taxon>Bacteria</taxon>
        <taxon>Pseudomonadati</taxon>
        <taxon>Pseudomonadota</taxon>
        <taxon>Alphaproteobacteria</taxon>
        <taxon>Rickettsiales</taxon>
        <taxon>Rickettsiaceae</taxon>
        <taxon>Rickettsieae</taxon>
        <taxon>Rickettsia</taxon>
        <taxon>typhus group</taxon>
    </lineage>
</organism>
<proteinExistence type="predicted"/>
<keyword evidence="1" id="KW-0812">Transmembrane</keyword>
<gene>
    <name evidence="2" type="ORF">rpr22_0301</name>
</gene>
<evidence type="ECO:0000313" key="2">
    <source>
        <dbReference type="EMBL" id="ADE29801.1"/>
    </source>
</evidence>
<dbReference type="HOGENOM" id="CLU_3238935_0_0_5"/>
<dbReference type="EMBL" id="CP001584">
    <property type="protein sequence ID" value="ADE29801.1"/>
    <property type="molecule type" value="Genomic_DNA"/>
</dbReference>
<dbReference type="KEGG" id="rpq:rpr22_0301"/>
<dbReference type="Proteomes" id="UP000006931">
    <property type="component" value="Chromosome"/>
</dbReference>
<reference evidence="2 3" key="1">
    <citation type="journal article" date="2010" name="Genome Res.">
        <title>Genomic, proteomic, and transcriptomic analysis of virulent and avirulent Rickettsia prowazekii reveals its adaptive mutation capabilities.</title>
        <authorList>
            <person name="Bechah Y."/>
            <person name="El Karkouri K."/>
            <person name="Mediannikov O."/>
            <person name="Leroy Q."/>
            <person name="Pelletier N."/>
            <person name="Robert C."/>
            <person name="Medigue C."/>
            <person name="Mege J.L."/>
            <person name="Raoult D."/>
        </authorList>
    </citation>
    <scope>NUCLEOTIDE SEQUENCE [LARGE SCALE GENOMIC DNA]</scope>
    <source>
        <strain evidence="2 3">Rp22</strain>
    </source>
</reference>